<feature type="transmembrane region" description="Helical" evidence="1">
    <location>
        <begin position="53"/>
        <end position="76"/>
    </location>
</feature>
<accession>A0AAJ2GZ90</accession>
<dbReference type="AlphaFoldDB" id="A0AAJ2GZ90"/>
<organism evidence="2 3">
    <name type="scientific">Rhizobium hidalgonense</name>
    <dbReference type="NCBI Taxonomy" id="1538159"/>
    <lineage>
        <taxon>Bacteria</taxon>
        <taxon>Pseudomonadati</taxon>
        <taxon>Pseudomonadota</taxon>
        <taxon>Alphaproteobacteria</taxon>
        <taxon>Hyphomicrobiales</taxon>
        <taxon>Rhizobiaceae</taxon>
        <taxon>Rhizobium/Agrobacterium group</taxon>
        <taxon>Rhizobium</taxon>
    </lineage>
</organism>
<evidence type="ECO:0000256" key="1">
    <source>
        <dbReference type="SAM" id="Phobius"/>
    </source>
</evidence>
<reference evidence="2" key="1">
    <citation type="submission" date="2023-04" db="EMBL/GenBank/DDBJ databases">
        <title>Genomic characterization of faba bean (Vicia faba) microsymbionts in Mexican soils.</title>
        <authorList>
            <person name="Rivera Orduna F.N."/>
            <person name="Guevara-Luna J."/>
            <person name="Yan J."/>
            <person name="Arroyo-Herrera I."/>
            <person name="Li Y."/>
            <person name="Vasquez-Murrieta M.S."/>
            <person name="Wang E.T."/>
        </authorList>
    </citation>
    <scope>NUCLEOTIDE SEQUENCE</scope>
    <source>
        <strain evidence="2">CH26</strain>
    </source>
</reference>
<gene>
    <name evidence="2" type="ORF">RJJ65_34685</name>
</gene>
<protein>
    <submittedName>
        <fullName evidence="2">Uncharacterized protein</fullName>
    </submittedName>
</protein>
<dbReference type="RefSeq" id="WP_310865882.1">
    <property type="nucleotide sequence ID" value="NZ_JAVLSF010000103.1"/>
</dbReference>
<keyword evidence="1" id="KW-0472">Membrane</keyword>
<name>A0AAJ2GZ90_9HYPH</name>
<evidence type="ECO:0000313" key="3">
    <source>
        <dbReference type="Proteomes" id="UP001268610"/>
    </source>
</evidence>
<feature type="transmembrane region" description="Helical" evidence="1">
    <location>
        <begin position="101"/>
        <end position="120"/>
    </location>
</feature>
<feature type="transmembrane region" description="Helical" evidence="1">
    <location>
        <begin position="12"/>
        <end position="33"/>
    </location>
</feature>
<dbReference type="Proteomes" id="UP001268610">
    <property type="component" value="Unassembled WGS sequence"/>
</dbReference>
<sequence>MNKGMLQIIKRGLTFSGISLFWFGISASLMHFSLNGLYSPAISLSSTVTWYGFLYQVSLFWLSLITAGVGLAHLTFTRQWFNSLRNIFGLWQAIISQQWRLMSFILLLSYTALAFMVYVAQKNMGFDAQLLLAVTSATLVMFSRDISRQALYVVAKIAPTTH</sequence>
<dbReference type="EMBL" id="JAVLSF010000103">
    <property type="protein sequence ID" value="MDR9777681.1"/>
    <property type="molecule type" value="Genomic_DNA"/>
</dbReference>
<comment type="caution">
    <text evidence="2">The sequence shown here is derived from an EMBL/GenBank/DDBJ whole genome shotgun (WGS) entry which is preliminary data.</text>
</comment>
<keyword evidence="1" id="KW-0812">Transmembrane</keyword>
<proteinExistence type="predicted"/>
<evidence type="ECO:0000313" key="2">
    <source>
        <dbReference type="EMBL" id="MDR9777681.1"/>
    </source>
</evidence>
<keyword evidence="1" id="KW-1133">Transmembrane helix</keyword>